<evidence type="ECO:0000256" key="1">
    <source>
        <dbReference type="SAM" id="MobiDB-lite"/>
    </source>
</evidence>
<reference evidence="2" key="1">
    <citation type="submission" date="2023-04" db="EMBL/GenBank/DDBJ databases">
        <authorList>
            <consortium name="ELIXIR-Norway"/>
        </authorList>
    </citation>
    <scope>NUCLEOTIDE SEQUENCE [LARGE SCALE GENOMIC DNA]</scope>
</reference>
<evidence type="ECO:0000313" key="3">
    <source>
        <dbReference type="Proteomes" id="UP001176941"/>
    </source>
</evidence>
<feature type="compositionally biased region" description="Low complexity" evidence="1">
    <location>
        <begin position="243"/>
        <end position="258"/>
    </location>
</feature>
<feature type="region of interest" description="Disordered" evidence="1">
    <location>
        <begin position="92"/>
        <end position="123"/>
    </location>
</feature>
<feature type="region of interest" description="Disordered" evidence="1">
    <location>
        <begin position="139"/>
        <end position="320"/>
    </location>
</feature>
<evidence type="ECO:0000313" key="2">
    <source>
        <dbReference type="EMBL" id="CAI9173190.1"/>
    </source>
</evidence>
<proteinExistence type="predicted"/>
<feature type="compositionally biased region" description="Low complexity" evidence="1">
    <location>
        <begin position="295"/>
        <end position="313"/>
    </location>
</feature>
<accession>A0ABN8ZH02</accession>
<feature type="compositionally biased region" description="Pro residues" evidence="1">
    <location>
        <begin position="205"/>
        <end position="220"/>
    </location>
</feature>
<sequence length="320" mass="32659">MCLKPQEVSGAVSLKRCGGIQNWAPRLFLSWPKLAQLGQVGATGAPRHRGCGAARYRAATVRDANWRSYTGSVLPSPGPVSPNVKRCSRLTRSVNPAGAQRRGVRPPTAGTPRIRPAAVGPVRAGSGLGQVVAAAPLARRPAGGRAQSGAWPALARPNCRRLPAQGPGGAARSRQRRPPHPPLRQPHPRRARKPPQVSRARGPPTGGPGAPPSRRPPAPPWGRAVGSRRRPARAGVSGGAGVAGLAAGAAGERAGAARARARGARRLRPAAPSGSGSGSGSGSPWLRRRREEESACSVAAAAAGSRPGFGAARLLPPGGS</sequence>
<dbReference type="Proteomes" id="UP001176941">
    <property type="component" value="Chromosome 33"/>
</dbReference>
<protein>
    <submittedName>
        <fullName evidence="2">Uncharacterized protein</fullName>
    </submittedName>
</protein>
<dbReference type="EMBL" id="OX459969">
    <property type="protein sequence ID" value="CAI9173190.1"/>
    <property type="molecule type" value="Genomic_DNA"/>
</dbReference>
<feature type="compositionally biased region" description="Basic residues" evidence="1">
    <location>
        <begin position="259"/>
        <end position="268"/>
    </location>
</feature>
<organism evidence="2 3">
    <name type="scientific">Rangifer tarandus platyrhynchus</name>
    <name type="common">Svalbard reindeer</name>
    <dbReference type="NCBI Taxonomy" id="3082113"/>
    <lineage>
        <taxon>Eukaryota</taxon>
        <taxon>Metazoa</taxon>
        <taxon>Chordata</taxon>
        <taxon>Craniata</taxon>
        <taxon>Vertebrata</taxon>
        <taxon>Euteleostomi</taxon>
        <taxon>Mammalia</taxon>
        <taxon>Eutheria</taxon>
        <taxon>Laurasiatheria</taxon>
        <taxon>Artiodactyla</taxon>
        <taxon>Ruminantia</taxon>
        <taxon>Pecora</taxon>
        <taxon>Cervidae</taxon>
        <taxon>Odocoileinae</taxon>
        <taxon>Rangifer</taxon>
    </lineage>
</organism>
<keyword evidence="3" id="KW-1185">Reference proteome</keyword>
<name>A0ABN8ZH02_RANTA</name>
<gene>
    <name evidence="2" type="ORF">MRATA1EN1_LOCUS22152</name>
</gene>